<dbReference type="Pfam" id="PF12947">
    <property type="entry name" value="EGF_3"/>
    <property type="match status" value="2"/>
</dbReference>
<dbReference type="SUPFAM" id="SSF54511">
    <property type="entry name" value="GFP-like"/>
    <property type="match status" value="1"/>
</dbReference>
<dbReference type="GO" id="GO:0030855">
    <property type="term" value="P:epithelial cell differentiation"/>
    <property type="evidence" value="ECO:0007669"/>
    <property type="project" value="UniProtKB-ARBA"/>
</dbReference>
<evidence type="ECO:0000259" key="17">
    <source>
        <dbReference type="PROSITE" id="PS51162"/>
    </source>
</evidence>
<evidence type="ECO:0000256" key="8">
    <source>
        <dbReference type="ARBA" id="ARBA00022869"/>
    </source>
</evidence>
<keyword evidence="6" id="KW-0677">Repeat</keyword>
<feature type="domain" description="EGF-like" evidence="15">
    <location>
        <begin position="547"/>
        <end position="583"/>
    </location>
</feature>
<name>A0A7J5YSU0_DISMA</name>
<dbReference type="InterPro" id="IPR001881">
    <property type="entry name" value="EGF-like_Ca-bd_dom"/>
</dbReference>
<evidence type="ECO:0000256" key="2">
    <source>
        <dbReference type="ARBA" id="ARBA00022525"/>
    </source>
</evidence>
<dbReference type="InterPro" id="IPR049883">
    <property type="entry name" value="NOTCH1_EGF-like"/>
</dbReference>
<dbReference type="InterPro" id="IPR000033">
    <property type="entry name" value="LDLR_classB_rpt"/>
</dbReference>
<dbReference type="SMART" id="SM00682">
    <property type="entry name" value="G2F"/>
    <property type="match status" value="1"/>
</dbReference>
<reference evidence="19 20" key="1">
    <citation type="submission" date="2020-03" db="EMBL/GenBank/DDBJ databases">
        <title>Dissostichus mawsoni Genome sequencing and assembly.</title>
        <authorList>
            <person name="Park H."/>
        </authorList>
    </citation>
    <scope>NUCLEOTIDE SEQUENCE [LARGE SCALE GENOMIC DNA]</scope>
    <source>
        <strain evidence="19">DM0001</strain>
        <tissue evidence="19">Muscle</tissue>
    </source>
</reference>
<evidence type="ECO:0000256" key="13">
    <source>
        <dbReference type="PROSITE-ProRule" id="PRU00461"/>
    </source>
</evidence>
<dbReference type="PROSITE" id="PS01187">
    <property type="entry name" value="EGF_CA"/>
    <property type="match status" value="1"/>
</dbReference>
<dbReference type="SUPFAM" id="SSF63825">
    <property type="entry name" value="YWTD domain"/>
    <property type="match status" value="1"/>
</dbReference>
<dbReference type="GO" id="GO:0042813">
    <property type="term" value="F:Wnt receptor activity"/>
    <property type="evidence" value="ECO:0007669"/>
    <property type="project" value="TreeGrafter"/>
</dbReference>
<dbReference type="Gene3D" id="2.120.10.30">
    <property type="entry name" value="TolB, C-terminal domain"/>
    <property type="match status" value="1"/>
</dbReference>
<dbReference type="InterPro" id="IPR018097">
    <property type="entry name" value="EGF_Ca-bd_CS"/>
</dbReference>
<evidence type="ECO:0000256" key="6">
    <source>
        <dbReference type="ARBA" id="ARBA00022737"/>
    </source>
</evidence>
<comment type="caution">
    <text evidence="19">The sequence shown here is derived from an EMBL/GenBank/DDBJ whole genome shotgun (WGS) entry which is preliminary data.</text>
</comment>
<keyword evidence="10 14" id="KW-1015">Disulfide bond</keyword>
<feature type="domain" description="EGF-like" evidence="15">
    <location>
        <begin position="456"/>
        <end position="498"/>
    </location>
</feature>
<keyword evidence="9" id="KW-0130">Cell adhesion</keyword>
<evidence type="ECO:0008006" key="21">
    <source>
        <dbReference type="Google" id="ProtNLM"/>
    </source>
</evidence>
<keyword evidence="8" id="KW-0084">Basement membrane</keyword>
<keyword evidence="3" id="KW-0272">Extracellular matrix</keyword>
<evidence type="ECO:0000256" key="9">
    <source>
        <dbReference type="ARBA" id="ARBA00022889"/>
    </source>
</evidence>
<dbReference type="SMART" id="SM00539">
    <property type="entry name" value="NIDO"/>
    <property type="match status" value="1"/>
</dbReference>
<comment type="subcellular location">
    <subcellularLocation>
        <location evidence="1">Secreted</location>
        <location evidence="1">Extracellular space</location>
        <location evidence="1">Extracellular matrix</location>
        <location evidence="1">Basement membrane</location>
    </subcellularLocation>
</comment>
<sequence>MIAPLLGDLEDSDGQGRVLFRWDSSPEVLNKSAEHIRRAFPRDEGVDPITVFIVTWENMAARGTNTFQLVVATMELSSCAILLYPRDGLQFLSTPVGGESKILEAGFNEGMVDGWFWKASLGTKTNSGQKGVWVYEIGSSPFFVAITPGVTPEDEEATELQSTVFPRQTEESQVEEIPTANEYQPIYPEIFTYNSETCAHNQQKCSAFADCRDYSQGKTTENEWKGERSSVHWELGYTHELSNNDLHSYVVTNDGRAYVAISNIPAGIGPSLQRAVLSRRSHRLGLRFGAARRLNIRQQFKGIDEHDHLVVSTELEGRLPDIPLGSSVQISPDHFLSNRDYTITSSEGNTQTRSYQWRQTITFQSCAHDEASRAAMSTQQLSVDQIFVMFDPENNLIRYAMSNKIGSVHSTLPEQNPCFTGRHGCDINAMCRPGEGLQFTCECSSGFTGEGRYCQDTDECRENPQICGANSVCNNQPGTFRCECFTGFVFASDGRTCIEENRPVDHCQRGTHDCDAPDRASCSYTGGSAFLCSCLPGFVGDGRVCRDVDECEQDVCHRGAFCSNSQGSFACQCHPGFHGDGFQCSPTSTEREQTVCERHRESAQSSSSSGSGIFSFFRPRPAVGQFVPQCDLHGAYEPTQCHGSIGQCWCIDQGVNPPPVGPTPRPDVHPVAPGTHLLFAQSGKIERVPLDGNSIKMDEAKPLLHIPDRVVIALSYDCVEKMVYWTDITGPSISRARLSGGGIIPVVTTDLQSPEGIAVDHVSRLLFWTDSMRDTVEVSKLDGSQRRVLFDTDLINPRPIVVNPAYG</sequence>
<dbReference type="SUPFAM" id="SSF57196">
    <property type="entry name" value="EGF/Laminin"/>
    <property type="match status" value="3"/>
</dbReference>
<dbReference type="Pfam" id="PF00086">
    <property type="entry name" value="Thyroglobulin_1"/>
    <property type="match status" value="1"/>
</dbReference>
<dbReference type="PROSITE" id="PS50026">
    <property type="entry name" value="EGF_3"/>
    <property type="match status" value="4"/>
</dbReference>
<evidence type="ECO:0000256" key="3">
    <source>
        <dbReference type="ARBA" id="ARBA00022530"/>
    </source>
</evidence>
<dbReference type="GO" id="GO:0007160">
    <property type="term" value="P:cell-matrix adhesion"/>
    <property type="evidence" value="ECO:0007669"/>
    <property type="project" value="InterPro"/>
</dbReference>
<keyword evidence="5" id="KW-0732">Signal</keyword>
<dbReference type="Proteomes" id="UP000518266">
    <property type="component" value="Unassembled WGS sequence"/>
</dbReference>
<evidence type="ECO:0000256" key="5">
    <source>
        <dbReference type="ARBA" id="ARBA00022729"/>
    </source>
</evidence>
<evidence type="ECO:0000313" key="20">
    <source>
        <dbReference type="Proteomes" id="UP000518266"/>
    </source>
</evidence>
<dbReference type="PANTHER" id="PTHR46513:SF6">
    <property type="entry name" value="NIDOGEN-1"/>
    <property type="match status" value="1"/>
</dbReference>
<dbReference type="PANTHER" id="PTHR46513">
    <property type="entry name" value="VITELLOGENIN RECEPTOR-LIKE PROTEIN-RELATED-RELATED"/>
    <property type="match status" value="1"/>
</dbReference>
<keyword evidence="2" id="KW-0964">Secreted</keyword>
<dbReference type="InterPro" id="IPR009017">
    <property type="entry name" value="GFP"/>
</dbReference>
<dbReference type="InterPro" id="IPR006605">
    <property type="entry name" value="G2_nidogen/fibulin_G2F"/>
</dbReference>
<dbReference type="InterPro" id="IPR000742">
    <property type="entry name" value="EGF"/>
</dbReference>
<dbReference type="Pfam" id="PF07474">
    <property type="entry name" value="G2F"/>
    <property type="match status" value="2"/>
</dbReference>
<dbReference type="Pfam" id="PF00058">
    <property type="entry name" value="Ldl_recept_b"/>
    <property type="match status" value="2"/>
</dbReference>
<dbReference type="GO" id="GO:0060070">
    <property type="term" value="P:canonical Wnt signaling pathway"/>
    <property type="evidence" value="ECO:0007669"/>
    <property type="project" value="TreeGrafter"/>
</dbReference>
<dbReference type="SUPFAM" id="SSF57610">
    <property type="entry name" value="Thyroglobulin type-1 domain"/>
    <property type="match status" value="1"/>
</dbReference>
<evidence type="ECO:0000259" key="15">
    <source>
        <dbReference type="PROSITE" id="PS50026"/>
    </source>
</evidence>
<feature type="domain" description="NIDO" evidence="18">
    <location>
        <begin position="4"/>
        <end position="140"/>
    </location>
</feature>
<feature type="domain" description="EGF-like" evidence="15">
    <location>
        <begin position="414"/>
        <end position="455"/>
    </location>
</feature>
<evidence type="ECO:0000256" key="1">
    <source>
        <dbReference type="ARBA" id="ARBA00004302"/>
    </source>
</evidence>
<feature type="domain" description="Nidogen G2 beta-barrel" evidence="16">
    <location>
        <begin position="187"/>
        <end position="415"/>
    </location>
</feature>
<dbReference type="GO" id="GO:0005604">
    <property type="term" value="C:basement membrane"/>
    <property type="evidence" value="ECO:0007669"/>
    <property type="project" value="UniProtKB-SubCell"/>
</dbReference>
<dbReference type="Gene3D" id="2.40.155.10">
    <property type="entry name" value="Green fluorescent protein"/>
    <property type="match status" value="2"/>
</dbReference>
<feature type="domain" description="EGF-like" evidence="15">
    <location>
        <begin position="503"/>
        <end position="546"/>
    </location>
</feature>
<dbReference type="SMART" id="SM00179">
    <property type="entry name" value="EGF_CA"/>
    <property type="match status" value="3"/>
</dbReference>
<dbReference type="SMART" id="SM00211">
    <property type="entry name" value="TY"/>
    <property type="match status" value="1"/>
</dbReference>
<dbReference type="CDD" id="cd00054">
    <property type="entry name" value="EGF_CA"/>
    <property type="match status" value="1"/>
</dbReference>
<dbReference type="OrthoDB" id="9990982at2759"/>
<dbReference type="PROSITE" id="PS01186">
    <property type="entry name" value="EGF_2"/>
    <property type="match status" value="3"/>
</dbReference>
<evidence type="ECO:0000256" key="12">
    <source>
        <dbReference type="PROSITE-ProRule" id="PRU00076"/>
    </source>
</evidence>
<organism evidence="19 20">
    <name type="scientific">Dissostichus mawsoni</name>
    <name type="common">Antarctic cod</name>
    <dbReference type="NCBI Taxonomy" id="36200"/>
    <lineage>
        <taxon>Eukaryota</taxon>
        <taxon>Metazoa</taxon>
        <taxon>Chordata</taxon>
        <taxon>Craniata</taxon>
        <taxon>Vertebrata</taxon>
        <taxon>Euteleostomi</taxon>
        <taxon>Actinopterygii</taxon>
        <taxon>Neopterygii</taxon>
        <taxon>Teleostei</taxon>
        <taxon>Neoteleostei</taxon>
        <taxon>Acanthomorphata</taxon>
        <taxon>Eupercaria</taxon>
        <taxon>Perciformes</taxon>
        <taxon>Notothenioidei</taxon>
        <taxon>Nototheniidae</taxon>
        <taxon>Dissostichus</taxon>
    </lineage>
</organism>
<dbReference type="PROSITE" id="PS51120">
    <property type="entry name" value="LDLRB"/>
    <property type="match status" value="2"/>
</dbReference>
<dbReference type="SMART" id="SM00135">
    <property type="entry name" value="LY"/>
    <property type="match status" value="2"/>
</dbReference>
<evidence type="ECO:0000259" key="16">
    <source>
        <dbReference type="PROSITE" id="PS50993"/>
    </source>
</evidence>
<keyword evidence="11" id="KW-0325">Glycoprotein</keyword>
<evidence type="ECO:0000256" key="14">
    <source>
        <dbReference type="PROSITE-ProRule" id="PRU00500"/>
    </source>
</evidence>
<dbReference type="InterPro" id="IPR036857">
    <property type="entry name" value="Thyroglobulin_1_sf"/>
</dbReference>
<dbReference type="GO" id="GO:0005886">
    <property type="term" value="C:plasma membrane"/>
    <property type="evidence" value="ECO:0007669"/>
    <property type="project" value="TreeGrafter"/>
</dbReference>
<dbReference type="InterPro" id="IPR000716">
    <property type="entry name" value="Thyroglobulin_1"/>
</dbReference>
<keyword evidence="20" id="KW-1185">Reference proteome</keyword>
<dbReference type="Pfam" id="PF07645">
    <property type="entry name" value="EGF_CA"/>
    <property type="match status" value="2"/>
</dbReference>
<dbReference type="SMART" id="SM00181">
    <property type="entry name" value="EGF"/>
    <property type="match status" value="4"/>
</dbReference>
<dbReference type="GO" id="GO:0005509">
    <property type="term" value="F:calcium ion binding"/>
    <property type="evidence" value="ECO:0007669"/>
    <property type="project" value="InterPro"/>
</dbReference>
<evidence type="ECO:0000256" key="10">
    <source>
        <dbReference type="ARBA" id="ARBA00023157"/>
    </source>
</evidence>
<dbReference type="InterPro" id="IPR050778">
    <property type="entry name" value="Cueball_EGF_LRP_Nidogen"/>
</dbReference>
<feature type="repeat" description="LDL-receptor class B" evidence="13">
    <location>
        <begin position="764"/>
        <end position="806"/>
    </location>
</feature>
<feature type="domain" description="Thyroglobulin type-1" evidence="17">
    <location>
        <begin position="593"/>
        <end position="672"/>
    </location>
</feature>
<evidence type="ECO:0000259" key="18">
    <source>
        <dbReference type="PROSITE" id="PS51220"/>
    </source>
</evidence>
<dbReference type="PROSITE" id="PS00010">
    <property type="entry name" value="ASX_HYDROXYL"/>
    <property type="match status" value="2"/>
</dbReference>
<evidence type="ECO:0000256" key="11">
    <source>
        <dbReference type="ARBA" id="ARBA00023180"/>
    </source>
</evidence>
<accession>A0A7J5YSU0</accession>
<dbReference type="PROSITE" id="PS51220">
    <property type="entry name" value="NIDO"/>
    <property type="match status" value="1"/>
</dbReference>
<dbReference type="FunFam" id="2.10.25.10:FF:000003">
    <property type="entry name" value="fibrillin-1 isoform X1"/>
    <property type="match status" value="1"/>
</dbReference>
<dbReference type="CDD" id="cd00191">
    <property type="entry name" value="TY"/>
    <property type="match status" value="1"/>
</dbReference>
<dbReference type="PROSITE" id="PS50993">
    <property type="entry name" value="NIDOGEN_G2"/>
    <property type="match status" value="1"/>
</dbReference>
<dbReference type="EMBL" id="JAAKFY010000009">
    <property type="protein sequence ID" value="KAF3852644.1"/>
    <property type="molecule type" value="Genomic_DNA"/>
</dbReference>
<dbReference type="InterPro" id="IPR011042">
    <property type="entry name" value="6-blade_b-propeller_TolB-like"/>
</dbReference>
<dbReference type="Gene3D" id="4.10.800.10">
    <property type="entry name" value="Thyroglobulin type-1"/>
    <property type="match status" value="1"/>
</dbReference>
<evidence type="ECO:0000256" key="7">
    <source>
        <dbReference type="ARBA" id="ARBA00022837"/>
    </source>
</evidence>
<comment type="caution">
    <text evidence="12">Lacks conserved residue(s) required for the propagation of feature annotation.</text>
</comment>
<evidence type="ECO:0000313" key="19">
    <source>
        <dbReference type="EMBL" id="KAF3852644.1"/>
    </source>
</evidence>
<dbReference type="Pfam" id="PF06119">
    <property type="entry name" value="NIDO"/>
    <property type="match status" value="1"/>
</dbReference>
<dbReference type="GO" id="GO:0017147">
    <property type="term" value="F:Wnt-protein binding"/>
    <property type="evidence" value="ECO:0007669"/>
    <property type="project" value="TreeGrafter"/>
</dbReference>
<dbReference type="FunFam" id="2.10.25.10:FF:000038">
    <property type="entry name" value="Fibrillin 2"/>
    <property type="match status" value="1"/>
</dbReference>
<gene>
    <name evidence="19" type="ORF">F7725_005999</name>
</gene>
<dbReference type="Gene3D" id="2.10.25.10">
    <property type="entry name" value="Laminin"/>
    <property type="match status" value="4"/>
</dbReference>
<dbReference type="PROSITE" id="PS51162">
    <property type="entry name" value="THYROGLOBULIN_1_2"/>
    <property type="match status" value="1"/>
</dbReference>
<evidence type="ECO:0000256" key="4">
    <source>
        <dbReference type="ARBA" id="ARBA00022536"/>
    </source>
</evidence>
<dbReference type="InterPro" id="IPR000152">
    <property type="entry name" value="EGF-type_Asp/Asn_hydroxyl_site"/>
</dbReference>
<proteinExistence type="predicted"/>
<feature type="repeat" description="LDL-receptor class B" evidence="13">
    <location>
        <begin position="721"/>
        <end position="763"/>
    </location>
</feature>
<keyword evidence="4 12" id="KW-0245">EGF-like domain</keyword>
<feature type="disulfide bond" evidence="14">
    <location>
        <begin position="641"/>
        <end position="648"/>
    </location>
</feature>
<dbReference type="InterPro" id="IPR024731">
    <property type="entry name" value="NELL2-like_EGF"/>
</dbReference>
<dbReference type="AlphaFoldDB" id="A0A7J5YSU0"/>
<protein>
    <recommendedName>
        <fullName evidence="21">Nidogen 1b</fullName>
    </recommendedName>
</protein>
<keyword evidence="7" id="KW-0106">Calcium</keyword>
<dbReference type="InterPro" id="IPR003886">
    <property type="entry name" value="NIDO_dom"/>
</dbReference>